<evidence type="ECO:0000256" key="5">
    <source>
        <dbReference type="SAM" id="Phobius"/>
    </source>
</evidence>
<dbReference type="InterPro" id="IPR000537">
    <property type="entry name" value="UbiA_prenyltransferase"/>
</dbReference>
<keyword evidence="3 5" id="KW-1133">Transmembrane helix</keyword>
<feature type="transmembrane region" description="Helical" evidence="5">
    <location>
        <begin position="239"/>
        <end position="261"/>
    </location>
</feature>
<dbReference type="SMR" id="A0A7W7FWE7"/>
<keyword evidence="2 5" id="KW-0812">Transmembrane</keyword>
<organism evidence="6 7">
    <name type="scientific">Crossiella cryophila</name>
    <dbReference type="NCBI Taxonomy" id="43355"/>
    <lineage>
        <taxon>Bacteria</taxon>
        <taxon>Bacillati</taxon>
        <taxon>Actinomycetota</taxon>
        <taxon>Actinomycetes</taxon>
        <taxon>Pseudonocardiales</taxon>
        <taxon>Pseudonocardiaceae</taxon>
        <taxon>Crossiella</taxon>
    </lineage>
</organism>
<comment type="caution">
    <text evidence="6">The sequence shown here is derived from an EMBL/GenBank/DDBJ whole genome shotgun (WGS) entry which is preliminary data.</text>
</comment>
<dbReference type="RefSeq" id="WP_185008015.1">
    <property type="nucleotide sequence ID" value="NZ_BAAAUI010000008.1"/>
</dbReference>
<evidence type="ECO:0000256" key="1">
    <source>
        <dbReference type="ARBA" id="ARBA00004141"/>
    </source>
</evidence>
<dbReference type="GO" id="GO:0047295">
    <property type="term" value="F:geranylgeranylglycerol-phosphate geranylgeranyltransferase activity"/>
    <property type="evidence" value="ECO:0007669"/>
    <property type="project" value="UniProtKB-EC"/>
</dbReference>
<dbReference type="PANTHER" id="PTHR42723">
    <property type="entry name" value="CHLOROPHYLL SYNTHASE"/>
    <property type="match status" value="1"/>
</dbReference>
<evidence type="ECO:0000256" key="2">
    <source>
        <dbReference type="ARBA" id="ARBA00022692"/>
    </source>
</evidence>
<dbReference type="InterPro" id="IPR050475">
    <property type="entry name" value="Prenyltransferase_related"/>
</dbReference>
<comment type="subcellular location">
    <subcellularLocation>
        <location evidence="1">Membrane</location>
        <topology evidence="1">Multi-pass membrane protein</topology>
    </subcellularLocation>
</comment>
<dbReference type="Proteomes" id="UP000533598">
    <property type="component" value="Unassembled WGS sequence"/>
</dbReference>
<feature type="transmembrane region" description="Helical" evidence="5">
    <location>
        <begin position="89"/>
        <end position="107"/>
    </location>
</feature>
<dbReference type="GO" id="GO:0016020">
    <property type="term" value="C:membrane"/>
    <property type="evidence" value="ECO:0007669"/>
    <property type="project" value="UniProtKB-SubCell"/>
</dbReference>
<keyword evidence="7" id="KW-1185">Reference proteome</keyword>
<proteinExistence type="predicted"/>
<feature type="transmembrane region" description="Helical" evidence="5">
    <location>
        <begin position="113"/>
        <end position="130"/>
    </location>
</feature>
<dbReference type="EC" id="2.5.1.39" evidence="6"/>
<dbReference type="Pfam" id="PF01040">
    <property type="entry name" value="UbiA"/>
    <property type="match status" value="1"/>
</dbReference>
<dbReference type="AlphaFoldDB" id="A0A7W7FWE7"/>
<name>A0A7W7FWE7_9PSEU</name>
<evidence type="ECO:0000313" key="7">
    <source>
        <dbReference type="Proteomes" id="UP000533598"/>
    </source>
</evidence>
<protein>
    <submittedName>
        <fullName evidence="6">4-hydroxybenzoate polyprenyltransferase/geranylgeranylglycerol-phosphate geranylgeranyltransferase</fullName>
        <ecNumber evidence="6">2.5.1.39</ecNumber>
        <ecNumber evidence="6">2.5.1.42</ecNumber>
    </submittedName>
</protein>
<gene>
    <name evidence="6" type="ORF">HNR67_007559</name>
</gene>
<dbReference type="CDD" id="cd13956">
    <property type="entry name" value="PT_UbiA"/>
    <property type="match status" value="1"/>
</dbReference>
<dbReference type="InterPro" id="IPR044878">
    <property type="entry name" value="UbiA_sf"/>
</dbReference>
<keyword evidence="4 5" id="KW-0472">Membrane</keyword>
<feature type="transmembrane region" description="Helical" evidence="5">
    <location>
        <begin position="281"/>
        <end position="314"/>
    </location>
</feature>
<dbReference type="EC" id="2.5.1.42" evidence="6"/>
<evidence type="ECO:0000313" key="6">
    <source>
        <dbReference type="EMBL" id="MBB4681441.1"/>
    </source>
</evidence>
<dbReference type="EMBL" id="JACHMH010000001">
    <property type="protein sequence ID" value="MBB4681441.1"/>
    <property type="molecule type" value="Genomic_DNA"/>
</dbReference>
<keyword evidence="6" id="KW-0808">Transferase</keyword>
<feature type="transmembrane region" description="Helical" evidence="5">
    <location>
        <begin position="212"/>
        <end position="232"/>
    </location>
</feature>
<dbReference type="PANTHER" id="PTHR42723:SF1">
    <property type="entry name" value="CHLOROPHYLL SYNTHASE, CHLOROPLASTIC"/>
    <property type="match status" value="1"/>
</dbReference>
<dbReference type="GO" id="GO:0008412">
    <property type="term" value="F:4-hydroxybenzoate polyprenyltransferase activity"/>
    <property type="evidence" value="ECO:0007669"/>
    <property type="project" value="UniProtKB-EC"/>
</dbReference>
<sequence>MSDLTSIRRKLLAHLETCRPDTVFHAGLLGLAGAVLAAGQDTGLWQYLGAWAVPTLGWIASLYGGDYFDRELDAVSKPLRPIPSGRMSAREAAAGMYLAIVVGLMLAVLLNPLNLAVVAVTAVLGVLYSWKLKGHGFAGNLVRGGPAMLAFLVGMTSVGGEPRWDLLPFGLVFWVHDTASNLLGALCDQDGDRAGGYQTHPVRHGDHASLRLLGWLCAGWIGLACLAPLSAAEFRHGGYLGFLAVSVALTGCAAAILLRAPRPVPRLHALRAHEIVVIERLVLSSAVLATALGVLATLWLLVPALAITALARLAMRRRDHATRFLNGPGPAGVPRPS</sequence>
<reference evidence="6 7" key="1">
    <citation type="submission" date="2020-08" db="EMBL/GenBank/DDBJ databases">
        <title>Sequencing the genomes of 1000 actinobacteria strains.</title>
        <authorList>
            <person name="Klenk H.-P."/>
        </authorList>
    </citation>
    <scope>NUCLEOTIDE SEQUENCE [LARGE SCALE GENOMIC DNA]</scope>
    <source>
        <strain evidence="6 7">DSM 44230</strain>
    </source>
</reference>
<accession>A0A7W7FWE7</accession>
<dbReference type="Gene3D" id="1.10.357.140">
    <property type="entry name" value="UbiA prenyltransferase"/>
    <property type="match status" value="1"/>
</dbReference>
<evidence type="ECO:0000256" key="4">
    <source>
        <dbReference type="ARBA" id="ARBA00023136"/>
    </source>
</evidence>
<feature type="transmembrane region" description="Helical" evidence="5">
    <location>
        <begin position="142"/>
        <end position="160"/>
    </location>
</feature>
<evidence type="ECO:0000256" key="3">
    <source>
        <dbReference type="ARBA" id="ARBA00022989"/>
    </source>
</evidence>